<dbReference type="CDD" id="cd04859">
    <property type="entry name" value="Prim_Pol"/>
    <property type="match status" value="1"/>
</dbReference>
<sequence length="724" mass="77506">MSVQAGNDKNGGESAWQFEFDALPNERGYQVRLVSSGPADAALSIPDVTGLSPLDAALAYAAGGGYVLPVKAGKHPGSIVGKGWPHKSSREPAQIRQWWTEHPDAGIALHTGRSGLTASDLDVDVIPDELTWLKGGRFQSTRGGRGARGHYVFASAETFTSGALRTADGTQVGEIRSGNTVIMVAPSPHPKADDGGEYRWITTGTVPELPDEGRAALTAKAGGVGEPVTADVEAAWRASHTTEREPWRRKVFGESYAAKLANGEHHHPAMMATVGWAAREVAPGLVSSTIFDDLQDDWLTSFKGNDRRPVPGEFWKMVRQAIAAVAPADADAQAMADLLNRAQREFGNRHDDEINSAPSLDEVNALLVRDDKTVDAGQDTSDDSSGNAVGSDGPKQRRNAPLDLRRLRTEPPMPVAWLLPDVLARDSYVSLSSAAGTGKSIFARGISVDASLGRAHTEPSETFDPAKVIYLDAENGEDWWRGGLDAMGAPLDLPNLSVVCFPDLAGLDTPKGSHEFLTLINDLVQRLDGELDLVVLDTVSRFIDGGENDADTWSQFYRRAIQPLRERKVAVLRLDHLGKDADKGPRGSSHKLSDVDADYRLTADSPGGDNLTLTLGKRRRQHMAETVSLRRLDGPLRHEPATNALSLGVTLASGQVVPADRKVAALVAELDRLGIDAALGRPKSQAAVTAAGGSIQASNAVWTAALKFRRDRAAPAAQNRSQQT</sequence>
<name>A0ABT2M762_9MYCO</name>
<feature type="domain" description="DNA primase/polymerase bifunctional N-terminal" evidence="2">
    <location>
        <begin position="57"/>
        <end position="213"/>
    </location>
</feature>
<evidence type="ECO:0000313" key="3">
    <source>
        <dbReference type="EMBL" id="MCT7656836.1"/>
    </source>
</evidence>
<evidence type="ECO:0000259" key="2">
    <source>
        <dbReference type="SMART" id="SM00943"/>
    </source>
</evidence>
<keyword evidence="4" id="KW-1185">Reference proteome</keyword>
<dbReference type="InterPro" id="IPR015330">
    <property type="entry name" value="DNA_primase/pol_bifunc_N"/>
</dbReference>
<dbReference type="Pfam" id="PF09250">
    <property type="entry name" value="Prim-Pol"/>
    <property type="match status" value="1"/>
</dbReference>
<reference evidence="4" key="1">
    <citation type="submission" date="2023-07" db="EMBL/GenBank/DDBJ databases">
        <authorList>
            <person name="Deng Y."/>
            <person name="Zhang Y.-Q."/>
        </authorList>
    </citation>
    <scope>NUCLEOTIDE SEQUENCE [LARGE SCALE GENOMIC DNA]</scope>
    <source>
        <strain evidence="4">CPCC 205710</strain>
    </source>
</reference>
<organism evidence="3 4">
    <name type="scientific">Mycobacterium deserti</name>
    <dbReference type="NCBI Taxonomy" id="2978347"/>
    <lineage>
        <taxon>Bacteria</taxon>
        <taxon>Bacillati</taxon>
        <taxon>Actinomycetota</taxon>
        <taxon>Actinomycetes</taxon>
        <taxon>Mycobacteriales</taxon>
        <taxon>Mycobacteriaceae</taxon>
        <taxon>Mycobacterium</taxon>
    </lineage>
</organism>
<dbReference type="Gene3D" id="3.40.50.300">
    <property type="entry name" value="P-loop containing nucleotide triphosphate hydrolases"/>
    <property type="match status" value="1"/>
</dbReference>
<protein>
    <submittedName>
        <fullName evidence="3">AAA family ATPase</fullName>
    </submittedName>
</protein>
<evidence type="ECO:0000313" key="4">
    <source>
        <dbReference type="Proteomes" id="UP001206639"/>
    </source>
</evidence>
<gene>
    <name evidence="3" type="ORF">N4S67_00205</name>
</gene>
<dbReference type="SMART" id="SM00943">
    <property type="entry name" value="Prim-Pol"/>
    <property type="match status" value="1"/>
</dbReference>
<proteinExistence type="predicted"/>
<feature type="region of interest" description="Disordered" evidence="1">
    <location>
        <begin position="373"/>
        <end position="406"/>
    </location>
</feature>
<dbReference type="SUPFAM" id="SSF52540">
    <property type="entry name" value="P-loop containing nucleoside triphosphate hydrolases"/>
    <property type="match status" value="1"/>
</dbReference>
<dbReference type="Pfam" id="PF13481">
    <property type="entry name" value="AAA_25"/>
    <property type="match status" value="1"/>
</dbReference>
<dbReference type="RefSeq" id="WP_260990931.1">
    <property type="nucleotide sequence ID" value="NZ_JAODWD010000001.1"/>
</dbReference>
<evidence type="ECO:0000256" key="1">
    <source>
        <dbReference type="SAM" id="MobiDB-lite"/>
    </source>
</evidence>
<dbReference type="InterPro" id="IPR027417">
    <property type="entry name" value="P-loop_NTPase"/>
</dbReference>
<comment type="caution">
    <text evidence="3">The sequence shown here is derived from an EMBL/GenBank/DDBJ whole genome shotgun (WGS) entry which is preliminary data.</text>
</comment>
<accession>A0ABT2M762</accession>
<dbReference type="EMBL" id="JAODWD010000001">
    <property type="protein sequence ID" value="MCT7656836.1"/>
    <property type="molecule type" value="Genomic_DNA"/>
</dbReference>
<dbReference type="Proteomes" id="UP001206639">
    <property type="component" value="Unassembled WGS sequence"/>
</dbReference>
<dbReference type="SUPFAM" id="SSF56747">
    <property type="entry name" value="Prim-pol domain"/>
    <property type="match status" value="1"/>
</dbReference>